<reference evidence="2 3" key="1">
    <citation type="submission" date="2016-01" db="EMBL/GenBank/DDBJ databases">
        <title>Amycolatopsis coloradensis genome sequencing and assembly.</title>
        <authorList>
            <person name="Mayilraj S."/>
        </authorList>
    </citation>
    <scope>NUCLEOTIDE SEQUENCE [LARGE SCALE GENOMIC DNA]</scope>
    <source>
        <strain evidence="2 3">DSM 44225</strain>
    </source>
</reference>
<dbReference type="EMBL" id="MQUQ01000010">
    <property type="protein sequence ID" value="OLZ50534.1"/>
    <property type="molecule type" value="Genomic_DNA"/>
</dbReference>
<dbReference type="SUPFAM" id="SSF89623">
    <property type="entry name" value="Ribose/Galactose isomerase RpiB/AlsB"/>
    <property type="match status" value="1"/>
</dbReference>
<protein>
    <submittedName>
        <fullName evidence="2">Ribose-5-phosphate isomerase</fullName>
    </submittedName>
</protein>
<dbReference type="Proteomes" id="UP000187486">
    <property type="component" value="Unassembled WGS sequence"/>
</dbReference>
<dbReference type="InterPro" id="IPR003500">
    <property type="entry name" value="RpiB_LacA_LacB"/>
</dbReference>
<dbReference type="RefSeq" id="WP_076162580.1">
    <property type="nucleotide sequence ID" value="NZ_JBEZVB010000049.1"/>
</dbReference>
<keyword evidence="2" id="KW-0413">Isomerase</keyword>
<dbReference type="OrthoDB" id="1778624at2"/>
<dbReference type="GO" id="GO:0009052">
    <property type="term" value="P:pentose-phosphate shunt, non-oxidative branch"/>
    <property type="evidence" value="ECO:0007669"/>
    <property type="project" value="TreeGrafter"/>
</dbReference>
<dbReference type="InterPro" id="IPR036569">
    <property type="entry name" value="RpiB_LacA_LacB_sf"/>
</dbReference>
<evidence type="ECO:0000313" key="3">
    <source>
        <dbReference type="Proteomes" id="UP000187486"/>
    </source>
</evidence>
<dbReference type="Pfam" id="PF02502">
    <property type="entry name" value="LacAB_rpiB"/>
    <property type="match status" value="1"/>
</dbReference>
<evidence type="ECO:0000313" key="2">
    <source>
        <dbReference type="EMBL" id="OLZ50534.1"/>
    </source>
</evidence>
<dbReference type="PANTHER" id="PTHR30345">
    <property type="entry name" value="RIBOSE-5-PHOSPHATE ISOMERASE B"/>
    <property type="match status" value="1"/>
</dbReference>
<proteinExistence type="inferred from homology"/>
<comment type="similarity">
    <text evidence="1">Belongs to the LacAB/RpiB family.</text>
</comment>
<dbReference type="GO" id="GO:0004751">
    <property type="term" value="F:ribose-5-phosphate isomerase activity"/>
    <property type="evidence" value="ECO:0007669"/>
    <property type="project" value="TreeGrafter"/>
</dbReference>
<dbReference type="GO" id="GO:0019316">
    <property type="term" value="P:D-allose catabolic process"/>
    <property type="evidence" value="ECO:0007669"/>
    <property type="project" value="TreeGrafter"/>
</dbReference>
<dbReference type="STRING" id="76021.BS329_19090"/>
<dbReference type="Gene3D" id="3.40.1400.10">
    <property type="entry name" value="Sugar-phosphate isomerase, RpiB/LacA/LacB"/>
    <property type="match status" value="1"/>
</dbReference>
<keyword evidence="3" id="KW-1185">Reference proteome</keyword>
<sequence length="143" mass="15015">MKIAFAADDRNATTDAVLAFLSEAGHEVLLPATSDDWPELGAAVGRAVTDGDADFGVVMCWTGTGTAIAANKVPGVRAALAWDTWIAAGARKWNDANVLALSLKRLAPDVAVEITEVFLSGIAPDARESANIARLGELDEPRR</sequence>
<organism evidence="2 3">
    <name type="scientific">Amycolatopsis coloradensis</name>
    <dbReference type="NCBI Taxonomy" id="76021"/>
    <lineage>
        <taxon>Bacteria</taxon>
        <taxon>Bacillati</taxon>
        <taxon>Actinomycetota</taxon>
        <taxon>Actinomycetes</taxon>
        <taxon>Pseudonocardiales</taxon>
        <taxon>Pseudonocardiaceae</taxon>
        <taxon>Amycolatopsis</taxon>
    </lineage>
</organism>
<dbReference type="PANTHER" id="PTHR30345:SF2">
    <property type="entry name" value="SUGAR-PHOSPHATE ISOMERASE, RPIB_LACA_LACB FAMILY"/>
    <property type="match status" value="1"/>
</dbReference>
<gene>
    <name evidence="2" type="ORF">BS329_19090</name>
</gene>
<dbReference type="PIRSF" id="PIRSF005384">
    <property type="entry name" value="RpiB_LacA_B"/>
    <property type="match status" value="1"/>
</dbReference>
<name>A0A1R0KRW9_9PSEU</name>
<accession>A0A1R0KRW9</accession>
<evidence type="ECO:0000256" key="1">
    <source>
        <dbReference type="ARBA" id="ARBA00008754"/>
    </source>
</evidence>
<comment type="caution">
    <text evidence="2">The sequence shown here is derived from an EMBL/GenBank/DDBJ whole genome shotgun (WGS) entry which is preliminary data.</text>
</comment>
<dbReference type="AlphaFoldDB" id="A0A1R0KRW9"/>